<dbReference type="AlphaFoldDB" id="A0AAV3UK05"/>
<dbReference type="GeneID" id="68613472"/>
<reference evidence="1 2" key="1">
    <citation type="journal article" date="2019" name="Int. J. Syst. Evol. Microbiol.">
        <title>The Global Catalogue of Microorganisms (GCM) 10K type strain sequencing project: providing services to taxonomists for standard genome sequencing and annotation.</title>
        <authorList>
            <consortium name="The Broad Institute Genomics Platform"/>
            <consortium name="The Broad Institute Genome Sequencing Center for Infectious Disease"/>
            <person name="Wu L."/>
            <person name="Ma J."/>
        </authorList>
    </citation>
    <scope>NUCLEOTIDE SEQUENCE [LARGE SCALE GENOMIC DNA]</scope>
    <source>
        <strain evidence="1 2">JCM 17504</strain>
    </source>
</reference>
<name>A0AAV3UK05_9EURY</name>
<organism evidence="1 2">
    <name type="scientific">Haladaptatus pallidirubidus</name>
    <dbReference type="NCBI Taxonomy" id="1008152"/>
    <lineage>
        <taxon>Archaea</taxon>
        <taxon>Methanobacteriati</taxon>
        <taxon>Methanobacteriota</taxon>
        <taxon>Stenosarchaea group</taxon>
        <taxon>Halobacteria</taxon>
        <taxon>Halobacteriales</taxon>
        <taxon>Haladaptataceae</taxon>
        <taxon>Haladaptatus</taxon>
    </lineage>
</organism>
<comment type="caution">
    <text evidence="1">The sequence shown here is derived from an EMBL/GenBank/DDBJ whole genome shotgun (WGS) entry which is preliminary data.</text>
</comment>
<dbReference type="EMBL" id="BAABKX010000014">
    <property type="protein sequence ID" value="GAA5054522.1"/>
    <property type="molecule type" value="Genomic_DNA"/>
</dbReference>
<dbReference type="RefSeq" id="WP_227773287.1">
    <property type="nucleotide sequence ID" value="NZ_BAABKX010000014.1"/>
</dbReference>
<accession>A0AAV3UK05</accession>
<evidence type="ECO:0000313" key="1">
    <source>
        <dbReference type="EMBL" id="GAA5054522.1"/>
    </source>
</evidence>
<sequence>MISNRRSPLTPLAQDALDALARGLPSEGELTHEQAYAILEKQEELEQPAAEDIIERLYMRGHIYEVEGKIRLTDYRPE</sequence>
<proteinExistence type="predicted"/>
<dbReference type="Proteomes" id="UP001501729">
    <property type="component" value="Unassembled WGS sequence"/>
</dbReference>
<keyword evidence="2" id="KW-1185">Reference proteome</keyword>
<gene>
    <name evidence="1" type="ORF">GCM10025751_33130</name>
</gene>
<protein>
    <submittedName>
        <fullName evidence="1">Uncharacterized protein</fullName>
    </submittedName>
</protein>
<evidence type="ECO:0000313" key="2">
    <source>
        <dbReference type="Proteomes" id="UP001501729"/>
    </source>
</evidence>